<dbReference type="Gene3D" id="1.10.630.10">
    <property type="entry name" value="Cytochrome P450"/>
    <property type="match status" value="1"/>
</dbReference>
<keyword evidence="7" id="KW-0560">Oxidoreductase</keyword>
<keyword evidence="9" id="KW-1185">Reference proteome</keyword>
<dbReference type="PRINTS" id="PR00465">
    <property type="entry name" value="EP450IV"/>
</dbReference>
<dbReference type="CDD" id="cd11040">
    <property type="entry name" value="CYP7_CYP8-like"/>
    <property type="match status" value="1"/>
</dbReference>
<keyword evidence="7" id="KW-0503">Monooxygenase</keyword>
<evidence type="ECO:0000313" key="9">
    <source>
        <dbReference type="Proteomes" id="UP000240883"/>
    </source>
</evidence>
<evidence type="ECO:0000256" key="5">
    <source>
        <dbReference type="ARBA" id="ARBA00023004"/>
    </source>
</evidence>
<dbReference type="GO" id="GO:0020037">
    <property type="term" value="F:heme binding"/>
    <property type="evidence" value="ECO:0007669"/>
    <property type="project" value="InterPro"/>
</dbReference>
<dbReference type="InterPro" id="IPR017972">
    <property type="entry name" value="Cyt_P450_CS"/>
</dbReference>
<dbReference type="PANTHER" id="PTHR24304:SF2">
    <property type="entry name" value="24-HYDROXYCHOLESTEROL 7-ALPHA-HYDROXYLASE"/>
    <property type="match status" value="1"/>
</dbReference>
<evidence type="ECO:0000256" key="2">
    <source>
        <dbReference type="ARBA" id="ARBA00010617"/>
    </source>
</evidence>
<evidence type="ECO:0000256" key="1">
    <source>
        <dbReference type="ARBA" id="ARBA00001971"/>
    </source>
</evidence>
<dbReference type="AlphaFoldDB" id="A0A2T2N2N9"/>
<dbReference type="EMBL" id="KZ678153">
    <property type="protein sequence ID" value="PSN59697.1"/>
    <property type="molecule type" value="Genomic_DNA"/>
</dbReference>
<name>A0A2T2N2N9_CORCC</name>
<dbReference type="STRING" id="1448308.A0A2T2N2N9"/>
<keyword evidence="5 6" id="KW-0408">Iron</keyword>
<evidence type="ECO:0000313" key="8">
    <source>
        <dbReference type="EMBL" id="PSN59697.1"/>
    </source>
</evidence>
<proteinExistence type="inferred from homology"/>
<reference evidence="8 9" key="1">
    <citation type="journal article" date="2018" name="Front. Microbiol.">
        <title>Genome-Wide Analysis of Corynespora cassiicola Leaf Fall Disease Putative Effectors.</title>
        <authorList>
            <person name="Lopez D."/>
            <person name="Ribeiro S."/>
            <person name="Label P."/>
            <person name="Fumanal B."/>
            <person name="Venisse J.S."/>
            <person name="Kohler A."/>
            <person name="de Oliveira R.R."/>
            <person name="Labutti K."/>
            <person name="Lipzen A."/>
            <person name="Lail K."/>
            <person name="Bauer D."/>
            <person name="Ohm R.A."/>
            <person name="Barry K.W."/>
            <person name="Spatafora J."/>
            <person name="Grigoriev I.V."/>
            <person name="Martin F.M."/>
            <person name="Pujade-Renaud V."/>
        </authorList>
    </citation>
    <scope>NUCLEOTIDE SEQUENCE [LARGE SCALE GENOMIC DNA]</scope>
    <source>
        <strain evidence="8 9">Philippines</strain>
    </source>
</reference>
<dbReference type="Pfam" id="PF00067">
    <property type="entry name" value="p450"/>
    <property type="match status" value="1"/>
</dbReference>
<gene>
    <name evidence="8" type="ORF">BS50DRAFT_507819</name>
</gene>
<organism evidence="8 9">
    <name type="scientific">Corynespora cassiicola Philippines</name>
    <dbReference type="NCBI Taxonomy" id="1448308"/>
    <lineage>
        <taxon>Eukaryota</taxon>
        <taxon>Fungi</taxon>
        <taxon>Dikarya</taxon>
        <taxon>Ascomycota</taxon>
        <taxon>Pezizomycotina</taxon>
        <taxon>Dothideomycetes</taxon>
        <taxon>Pleosporomycetidae</taxon>
        <taxon>Pleosporales</taxon>
        <taxon>Corynesporascaceae</taxon>
        <taxon>Corynespora</taxon>
    </lineage>
</organism>
<comment type="similarity">
    <text evidence="2 7">Belongs to the cytochrome P450 family.</text>
</comment>
<dbReference type="Proteomes" id="UP000240883">
    <property type="component" value="Unassembled WGS sequence"/>
</dbReference>
<dbReference type="InterPro" id="IPR036396">
    <property type="entry name" value="Cyt_P450_sf"/>
</dbReference>
<dbReference type="PANTHER" id="PTHR24304">
    <property type="entry name" value="CYTOCHROME P450 FAMILY 7"/>
    <property type="match status" value="1"/>
</dbReference>
<dbReference type="GO" id="GO:0005506">
    <property type="term" value="F:iron ion binding"/>
    <property type="evidence" value="ECO:0007669"/>
    <property type="project" value="InterPro"/>
</dbReference>
<keyword evidence="4 6" id="KW-0479">Metal-binding</keyword>
<dbReference type="InterPro" id="IPR002403">
    <property type="entry name" value="Cyt_P450_E_grp-IV"/>
</dbReference>
<dbReference type="SUPFAM" id="SSF48264">
    <property type="entry name" value="Cytochrome P450"/>
    <property type="match status" value="1"/>
</dbReference>
<dbReference type="InterPro" id="IPR001128">
    <property type="entry name" value="Cyt_P450"/>
</dbReference>
<dbReference type="OrthoDB" id="1470350at2759"/>
<comment type="cofactor">
    <cofactor evidence="1 6">
        <name>heme</name>
        <dbReference type="ChEBI" id="CHEBI:30413"/>
    </cofactor>
</comment>
<evidence type="ECO:0000256" key="6">
    <source>
        <dbReference type="PIRSR" id="PIRSR602403-1"/>
    </source>
</evidence>
<evidence type="ECO:0000256" key="7">
    <source>
        <dbReference type="RuleBase" id="RU000461"/>
    </source>
</evidence>
<dbReference type="PROSITE" id="PS00086">
    <property type="entry name" value="CYTOCHROME_P450"/>
    <property type="match status" value="1"/>
</dbReference>
<evidence type="ECO:0000256" key="4">
    <source>
        <dbReference type="ARBA" id="ARBA00022723"/>
    </source>
</evidence>
<dbReference type="InterPro" id="IPR050529">
    <property type="entry name" value="CYP450_sterol_14alpha_dmase"/>
</dbReference>
<evidence type="ECO:0000256" key="3">
    <source>
        <dbReference type="ARBA" id="ARBA00022617"/>
    </source>
</evidence>
<dbReference type="GO" id="GO:0008395">
    <property type="term" value="F:steroid hydroxylase activity"/>
    <property type="evidence" value="ECO:0007669"/>
    <property type="project" value="TreeGrafter"/>
</dbReference>
<feature type="binding site" description="axial binding residue" evidence="6">
    <location>
        <position position="385"/>
    </location>
    <ligand>
        <name>heme</name>
        <dbReference type="ChEBI" id="CHEBI:30413"/>
    </ligand>
    <ligandPart>
        <name>Fe</name>
        <dbReference type="ChEBI" id="CHEBI:18248"/>
    </ligandPart>
</feature>
<sequence>MYFGNKREPFALTVMGETIYIITSAADVSTLYRRTNELTFDSYITDTMSNMGASLDATRRMWQTPQSNAKTQFTNPKNEPLAHLSLSIFQHQLHPGKLMEEIEVVLLDCVNNTLSWEELQRTAKAIVTPGEPSIVSLLEWTASVMLKSATKAFFGEALLKIDPNMLEEYSYFDKHSWKLIYKIPPPWSNGMLKARDKVNNAFTRYFELPVEERSDACWMVKALEVEMKACGIGPRDIGAYLMSIYWVINGNAWKLAFWMLVYILDDESMFTNAQMEARRCTAISNDLSVMVNALEKSPFMLSVWSEALRFCTSAITIRDVAQESKIGNTTLKAGARVIVPYKQMLRDPEVFGHDAGVFRPARFLENKELSKNPSFRPFGGGITYCPGRFLAKKEVLLFVGLVLTRFDVRKRDKQGSIPRLEEKRPCLGVLSARDGDDLVISVNPAGL</sequence>
<dbReference type="GO" id="GO:0016705">
    <property type="term" value="F:oxidoreductase activity, acting on paired donors, with incorporation or reduction of molecular oxygen"/>
    <property type="evidence" value="ECO:0007669"/>
    <property type="project" value="InterPro"/>
</dbReference>
<keyword evidence="3 6" id="KW-0349">Heme</keyword>
<accession>A0A2T2N2N9</accession>
<protein>
    <submittedName>
        <fullName evidence="8">Cytochrome P450</fullName>
    </submittedName>
</protein>